<accession>A0ACB7CAB0</accession>
<comment type="caution">
    <text evidence="1">The sequence shown here is derived from an EMBL/GenBank/DDBJ whole genome shotgun (WGS) entry which is preliminary data.</text>
</comment>
<evidence type="ECO:0000313" key="2">
    <source>
        <dbReference type="Proteomes" id="UP000768646"/>
    </source>
</evidence>
<proteinExistence type="predicted"/>
<keyword evidence="2" id="KW-1185">Reference proteome</keyword>
<dbReference type="EMBL" id="JABTEG010000007">
    <property type="protein sequence ID" value="KAG4304659.1"/>
    <property type="molecule type" value="Genomic_DNA"/>
</dbReference>
<evidence type="ECO:0000313" key="1">
    <source>
        <dbReference type="EMBL" id="KAG4304659.1"/>
    </source>
</evidence>
<dbReference type="Proteomes" id="UP000768646">
    <property type="component" value="Unassembled WGS sequence"/>
</dbReference>
<reference evidence="1 2" key="1">
    <citation type="journal article" date="2021" name="Commun. Biol.">
        <title>Genomic insights into the host specific adaptation of the Pneumocystis genus.</title>
        <authorList>
            <person name="Cisse O.H."/>
            <person name="Ma L."/>
            <person name="Dekker J.P."/>
            <person name="Khil P.P."/>
            <person name="Youn J.-H."/>
            <person name="Brenchley J.M."/>
            <person name="Blair R."/>
            <person name="Pahar B."/>
            <person name="Chabe M."/>
            <person name="Van Rompay K.K.A."/>
            <person name="Keesler R."/>
            <person name="Sukura A."/>
            <person name="Hirsch V."/>
            <person name="Kutty G."/>
            <person name="Liu Y."/>
            <person name="Peng L."/>
            <person name="Chen J."/>
            <person name="Song J."/>
            <person name="Weissenbacher-Lang C."/>
            <person name="Xu J."/>
            <person name="Upham N.S."/>
            <person name="Stajich J.E."/>
            <person name="Cuomo C.A."/>
            <person name="Cushion M.T."/>
            <person name="Kovacs J.A."/>
        </authorList>
    </citation>
    <scope>NUCLEOTIDE SEQUENCE [LARGE SCALE GENOMIC DNA]</scope>
    <source>
        <strain evidence="1 2">RABM</strain>
    </source>
</reference>
<protein>
    <submittedName>
        <fullName evidence="1">Uncharacterized protein</fullName>
    </submittedName>
</protein>
<gene>
    <name evidence="1" type="ORF">PORY_002052</name>
</gene>
<name>A0ACB7CAB0_9ASCO</name>
<sequence>MKDNVEKEKNIEDEKLSEKRKRENHKLKNLDENQVLMNIKDFNSFSVLECGEEDAEVDLKTEKNGKRTKKESKKKKYPTIKIVNRSPEKHISIGDLRDVVLWILGNMSTPSWITATNKSSIKKIVVLLIPGLDPTLFNLDTGPVLTNSPVLLKESVKLSGQHSFNRTGEFVSTGPVSRLKRVGSSPDVVLWILGNMSTPSWITATVIFSFLSEKSL</sequence>
<organism evidence="1 2">
    <name type="scientific">Pneumocystis oryctolagi</name>
    <dbReference type="NCBI Taxonomy" id="42067"/>
    <lineage>
        <taxon>Eukaryota</taxon>
        <taxon>Fungi</taxon>
        <taxon>Dikarya</taxon>
        <taxon>Ascomycota</taxon>
        <taxon>Taphrinomycotina</taxon>
        <taxon>Pneumocystomycetes</taxon>
        <taxon>Pneumocystaceae</taxon>
        <taxon>Pneumocystis</taxon>
    </lineage>
</organism>